<protein>
    <submittedName>
        <fullName evidence="1">Uncharacterized protein</fullName>
    </submittedName>
</protein>
<dbReference type="EMBL" id="SGIT01000001">
    <property type="protein sequence ID" value="RZF61479.1"/>
    <property type="molecule type" value="Genomic_DNA"/>
</dbReference>
<comment type="caution">
    <text evidence="1">The sequence shown here is derived from an EMBL/GenBank/DDBJ whole genome shotgun (WGS) entry which is preliminary data.</text>
</comment>
<dbReference type="RefSeq" id="WP_130139709.1">
    <property type="nucleotide sequence ID" value="NZ_SGIT01000001.1"/>
</dbReference>
<evidence type="ECO:0000313" key="1">
    <source>
        <dbReference type="EMBL" id="RZF61479.1"/>
    </source>
</evidence>
<name>A0A4Q6XWW2_9SPHI</name>
<keyword evidence="2" id="KW-1185">Reference proteome</keyword>
<reference evidence="1 2" key="1">
    <citation type="submission" date="2019-02" db="EMBL/GenBank/DDBJ databases">
        <authorList>
            <person name="Li Y."/>
        </authorList>
    </citation>
    <scope>NUCLEOTIDE SEQUENCE [LARGE SCALE GENOMIC DNA]</scope>
    <source>
        <strain evidence="1 2">30C10-4-7</strain>
    </source>
</reference>
<dbReference type="AlphaFoldDB" id="A0A4Q6XWW2"/>
<proteinExistence type="predicted"/>
<evidence type="ECO:0000313" key="2">
    <source>
        <dbReference type="Proteomes" id="UP000292855"/>
    </source>
</evidence>
<accession>A0A4Q6XWW2</accession>
<organism evidence="1 2">
    <name type="scientific">Sphingobacterium corticibacterium</name>
    <dbReference type="NCBI Taxonomy" id="2484746"/>
    <lineage>
        <taxon>Bacteria</taxon>
        <taxon>Pseudomonadati</taxon>
        <taxon>Bacteroidota</taxon>
        <taxon>Sphingobacteriia</taxon>
        <taxon>Sphingobacteriales</taxon>
        <taxon>Sphingobacteriaceae</taxon>
        <taxon>Sphingobacterium</taxon>
    </lineage>
</organism>
<dbReference type="OrthoDB" id="709031at2"/>
<gene>
    <name evidence="1" type="ORF">EWE74_01145</name>
</gene>
<sequence length="191" mass="23154">MRSSFAEQFRKLVRDYERLKVREVDGRDCWYEIERLHQRIEKLLGEVRHWSAVMEQELQGRWDLQQLVRKSDWSGDALQLFWNDQLQFYESRLNQWMLQMEPESQRCVVNISVRKMLMLLRLARDVELLPDDPLKHAFVFITKHFRTAQQEQISYESIRKKYSQMDSVAIAEVEGLLRECLKKLAEYKKNL</sequence>
<dbReference type="Proteomes" id="UP000292855">
    <property type="component" value="Unassembled WGS sequence"/>
</dbReference>